<evidence type="ECO:0000259" key="4">
    <source>
        <dbReference type="SMART" id="SM00822"/>
    </source>
</evidence>
<dbReference type="PROSITE" id="PS00061">
    <property type="entry name" value="ADH_SHORT"/>
    <property type="match status" value="1"/>
</dbReference>
<dbReference type="SMART" id="SM00822">
    <property type="entry name" value="PKS_KR"/>
    <property type="match status" value="1"/>
</dbReference>
<protein>
    <submittedName>
        <fullName evidence="5">SDR family oxidoreductase</fullName>
    </submittedName>
</protein>
<keyword evidence="6" id="KW-1185">Reference proteome</keyword>
<evidence type="ECO:0000313" key="6">
    <source>
        <dbReference type="Proteomes" id="UP001576774"/>
    </source>
</evidence>
<dbReference type="InterPro" id="IPR036291">
    <property type="entry name" value="NAD(P)-bd_dom_sf"/>
</dbReference>
<dbReference type="EMBL" id="JBHFNQ010000159">
    <property type="protein sequence ID" value="MFB2879236.1"/>
    <property type="molecule type" value="Genomic_DNA"/>
</dbReference>
<comment type="similarity">
    <text evidence="1 3">Belongs to the short-chain dehydrogenases/reductases (SDR) family.</text>
</comment>
<dbReference type="InterPro" id="IPR002347">
    <property type="entry name" value="SDR_fam"/>
</dbReference>
<evidence type="ECO:0000313" key="5">
    <source>
        <dbReference type="EMBL" id="MFB2879236.1"/>
    </source>
</evidence>
<dbReference type="Proteomes" id="UP001576774">
    <property type="component" value="Unassembled WGS sequence"/>
</dbReference>
<dbReference type="Pfam" id="PF00106">
    <property type="entry name" value="adh_short"/>
    <property type="match status" value="1"/>
</dbReference>
<evidence type="ECO:0000256" key="2">
    <source>
        <dbReference type="ARBA" id="ARBA00023002"/>
    </source>
</evidence>
<reference evidence="5 6" key="1">
    <citation type="submission" date="2024-09" db="EMBL/GenBank/DDBJ databases">
        <title>Floridaenema gen nov. (Aerosakkonemataceae, Aerosakkonematales ord. nov., Cyanobacteria) from benthic tropical and subtropical fresh waters, with the description of four new species.</title>
        <authorList>
            <person name="Moretto J.A."/>
            <person name="Berthold D.E."/>
            <person name="Lefler F.W."/>
            <person name="Huang I.-S."/>
            <person name="Laughinghouse H. IV."/>
        </authorList>
    </citation>
    <scope>NUCLEOTIDE SEQUENCE [LARGE SCALE GENOMIC DNA]</scope>
    <source>
        <strain evidence="5 6">BLCC-F46</strain>
    </source>
</reference>
<dbReference type="PRINTS" id="PR00080">
    <property type="entry name" value="SDRFAMILY"/>
</dbReference>
<dbReference type="NCBIfam" id="NF005672">
    <property type="entry name" value="PRK07454.1"/>
    <property type="match status" value="1"/>
</dbReference>
<keyword evidence="2" id="KW-0560">Oxidoreductase</keyword>
<dbReference type="CDD" id="cd05233">
    <property type="entry name" value="SDR_c"/>
    <property type="match status" value="1"/>
</dbReference>
<accession>A0ABV4XAD1</accession>
<feature type="domain" description="Ketoreductase" evidence="4">
    <location>
        <begin position="7"/>
        <end position="189"/>
    </location>
</feature>
<evidence type="ECO:0000256" key="1">
    <source>
        <dbReference type="ARBA" id="ARBA00006484"/>
    </source>
</evidence>
<gene>
    <name evidence="5" type="ORF">ACE1CC_20465</name>
</gene>
<dbReference type="PRINTS" id="PR00081">
    <property type="entry name" value="GDHRDH"/>
</dbReference>
<dbReference type="SUPFAM" id="SSF51735">
    <property type="entry name" value="NAD(P)-binding Rossmann-fold domains"/>
    <property type="match status" value="1"/>
</dbReference>
<dbReference type="Gene3D" id="3.40.50.720">
    <property type="entry name" value="NAD(P)-binding Rossmann-like Domain"/>
    <property type="match status" value="1"/>
</dbReference>
<comment type="caution">
    <text evidence="5">The sequence shown here is derived from an EMBL/GenBank/DDBJ whole genome shotgun (WGS) entry which is preliminary data.</text>
</comment>
<dbReference type="InterPro" id="IPR020904">
    <property type="entry name" value="Sc_DH/Rdtase_CS"/>
</dbReference>
<sequence>MSASSERRALITGASSGIGKATALAFAQAGIHVGLLSRSQEKLAAVVQEAAKAGVTAKAYPIDLAEIDQVKAKMQAIAADFGPLDILVNNAGMGYSKNIVDTPLSEWQKVIDLNLTSVFQCIQGVLPQMRDRQKGTIINVSSIAGQQVFPGWGAYCVSKFGLMALSKTLAAEERAHGIRVSAICPGSVNTPFWDTETMDLGFDRSSMLTPETVAHSILVTALLPEQAVLEELTLMPSAGTL</sequence>
<dbReference type="PIRSF" id="PIRSF000126">
    <property type="entry name" value="11-beta-HSD1"/>
    <property type="match status" value="1"/>
</dbReference>
<evidence type="ECO:0000256" key="3">
    <source>
        <dbReference type="RuleBase" id="RU000363"/>
    </source>
</evidence>
<dbReference type="PANTHER" id="PTHR44196">
    <property type="entry name" value="DEHYDROGENASE/REDUCTASE SDR FAMILY MEMBER 7B"/>
    <property type="match status" value="1"/>
</dbReference>
<name>A0ABV4XAD1_9CYAN</name>
<proteinExistence type="inferred from homology"/>
<dbReference type="PANTHER" id="PTHR44196:SF1">
    <property type="entry name" value="DEHYDROGENASE_REDUCTASE SDR FAMILY MEMBER 7B"/>
    <property type="match status" value="1"/>
</dbReference>
<dbReference type="RefSeq" id="WP_413272282.1">
    <property type="nucleotide sequence ID" value="NZ_JBHFNQ010000159.1"/>
</dbReference>
<organism evidence="5 6">
    <name type="scientific">Floridaenema aerugineum BLCC-F46</name>
    <dbReference type="NCBI Taxonomy" id="3153654"/>
    <lineage>
        <taxon>Bacteria</taxon>
        <taxon>Bacillati</taxon>
        <taxon>Cyanobacteriota</taxon>
        <taxon>Cyanophyceae</taxon>
        <taxon>Oscillatoriophycideae</taxon>
        <taxon>Aerosakkonematales</taxon>
        <taxon>Aerosakkonemataceae</taxon>
        <taxon>Floridanema</taxon>
        <taxon>Floridanema aerugineum</taxon>
    </lineage>
</organism>
<dbReference type="InterPro" id="IPR057326">
    <property type="entry name" value="KR_dom"/>
</dbReference>